<dbReference type="AlphaFoldDB" id="A0A4Q2R995"/>
<dbReference type="InterPro" id="IPR038725">
    <property type="entry name" value="YdaG_split_barrel_FMN-bd"/>
</dbReference>
<proteinExistence type="predicted"/>
<sequence length="167" mass="18343">MVDDANEAGRKKVLGLIDTIDYALFTTRGTDGAPLHARPMAYRKVEGDGDLWFFTKRDSRKAEEIAAEPRCLVAFADPRQQTFVSIAGRSTIVADRDKVTALWNEIYRAWFPGGPSDDNVVLIRVEAESAEYWDTPTSAVVYAFGYLKALATGKPSHAGEVGTVELA</sequence>
<name>A0A4Q2R995_9HYPH</name>
<dbReference type="RefSeq" id="WP_129221582.1">
    <property type="nucleotide sequence ID" value="NZ_QYBC01000024.1"/>
</dbReference>
<dbReference type="PANTHER" id="PTHR34818:SF1">
    <property type="entry name" value="PROTEIN BLI-3"/>
    <property type="match status" value="1"/>
</dbReference>
<feature type="domain" description="General stress protein FMN-binding split barrel" evidence="1">
    <location>
        <begin position="11"/>
        <end position="154"/>
    </location>
</feature>
<accession>A0A4Q2R995</accession>
<dbReference type="Pfam" id="PF16242">
    <property type="entry name" value="Pyrid_ox_like"/>
    <property type="match status" value="1"/>
</dbReference>
<dbReference type="EMBL" id="QYBC01000024">
    <property type="protein sequence ID" value="RYB02060.1"/>
    <property type="molecule type" value="Genomic_DNA"/>
</dbReference>
<dbReference type="InterPro" id="IPR052917">
    <property type="entry name" value="Stress-Dev_Protein"/>
</dbReference>
<dbReference type="Gene3D" id="2.30.110.10">
    <property type="entry name" value="Electron Transport, Fmn-binding Protein, Chain A"/>
    <property type="match status" value="1"/>
</dbReference>
<reference evidence="2 3" key="2">
    <citation type="submission" date="2019-02" db="EMBL/GenBank/DDBJ databases">
        <title>'Lichenibacterium ramalinii' gen. nov. sp. nov., 'Lichenibacterium minor' gen. nov. sp. nov.</title>
        <authorList>
            <person name="Pankratov T."/>
        </authorList>
    </citation>
    <scope>NUCLEOTIDE SEQUENCE [LARGE SCALE GENOMIC DNA]</scope>
    <source>
        <strain evidence="2 3">RmlP001</strain>
    </source>
</reference>
<keyword evidence="3" id="KW-1185">Reference proteome</keyword>
<dbReference type="PANTHER" id="PTHR34818">
    <property type="entry name" value="PROTEIN BLI-3"/>
    <property type="match status" value="1"/>
</dbReference>
<comment type="caution">
    <text evidence="2">The sequence shown here is derived from an EMBL/GenBank/DDBJ whole genome shotgun (WGS) entry which is preliminary data.</text>
</comment>
<dbReference type="InterPro" id="IPR012349">
    <property type="entry name" value="Split_barrel_FMN-bd"/>
</dbReference>
<organism evidence="2 3">
    <name type="scientific">Lichenibacterium ramalinae</name>
    <dbReference type="NCBI Taxonomy" id="2316527"/>
    <lineage>
        <taxon>Bacteria</taxon>
        <taxon>Pseudomonadati</taxon>
        <taxon>Pseudomonadota</taxon>
        <taxon>Alphaproteobacteria</taxon>
        <taxon>Hyphomicrobiales</taxon>
        <taxon>Lichenihabitantaceae</taxon>
        <taxon>Lichenibacterium</taxon>
    </lineage>
</organism>
<dbReference type="Proteomes" id="UP000289411">
    <property type="component" value="Unassembled WGS sequence"/>
</dbReference>
<protein>
    <recommendedName>
        <fullName evidence="1">General stress protein FMN-binding split barrel domain-containing protein</fullName>
    </recommendedName>
</protein>
<dbReference type="OrthoDB" id="1432662at2"/>
<gene>
    <name evidence="2" type="ORF">D3272_23130</name>
</gene>
<evidence type="ECO:0000313" key="2">
    <source>
        <dbReference type="EMBL" id="RYB02060.1"/>
    </source>
</evidence>
<dbReference type="SUPFAM" id="SSF50475">
    <property type="entry name" value="FMN-binding split barrel"/>
    <property type="match status" value="1"/>
</dbReference>
<evidence type="ECO:0000259" key="1">
    <source>
        <dbReference type="Pfam" id="PF16242"/>
    </source>
</evidence>
<evidence type="ECO:0000313" key="3">
    <source>
        <dbReference type="Proteomes" id="UP000289411"/>
    </source>
</evidence>
<reference evidence="2 3" key="1">
    <citation type="submission" date="2018-09" db="EMBL/GenBank/DDBJ databases">
        <authorList>
            <person name="Grouzdev D.S."/>
            <person name="Krutkina M.S."/>
        </authorList>
    </citation>
    <scope>NUCLEOTIDE SEQUENCE [LARGE SCALE GENOMIC DNA]</scope>
    <source>
        <strain evidence="2 3">RmlP001</strain>
    </source>
</reference>